<dbReference type="STRING" id="195883.A0A482X2C2"/>
<dbReference type="OrthoDB" id="5864054at2759"/>
<gene>
    <name evidence="3" type="ORF">LSTR_LSTR017299</name>
</gene>
<feature type="transmembrane region" description="Helical" evidence="2">
    <location>
        <begin position="17"/>
        <end position="34"/>
    </location>
</feature>
<feature type="compositionally biased region" description="Basic and acidic residues" evidence="1">
    <location>
        <begin position="128"/>
        <end position="139"/>
    </location>
</feature>
<feature type="non-terminal residue" evidence="3">
    <location>
        <position position="1"/>
    </location>
</feature>
<protein>
    <recommendedName>
        <fullName evidence="5">G-protein coupled receptors family 1 profile domain-containing protein</fullName>
    </recommendedName>
</protein>
<dbReference type="GO" id="GO:0008528">
    <property type="term" value="F:G protein-coupled peptide receptor activity"/>
    <property type="evidence" value="ECO:0007669"/>
    <property type="project" value="TreeGrafter"/>
</dbReference>
<proteinExistence type="predicted"/>
<organism evidence="3 4">
    <name type="scientific">Laodelphax striatellus</name>
    <name type="common">Small brown planthopper</name>
    <name type="synonym">Delphax striatella</name>
    <dbReference type="NCBI Taxonomy" id="195883"/>
    <lineage>
        <taxon>Eukaryota</taxon>
        <taxon>Metazoa</taxon>
        <taxon>Ecdysozoa</taxon>
        <taxon>Arthropoda</taxon>
        <taxon>Hexapoda</taxon>
        <taxon>Insecta</taxon>
        <taxon>Pterygota</taxon>
        <taxon>Neoptera</taxon>
        <taxon>Paraneoptera</taxon>
        <taxon>Hemiptera</taxon>
        <taxon>Auchenorrhyncha</taxon>
        <taxon>Fulgoroidea</taxon>
        <taxon>Delphacidae</taxon>
        <taxon>Criomorphinae</taxon>
        <taxon>Laodelphax</taxon>
    </lineage>
</organism>
<dbReference type="Proteomes" id="UP000291343">
    <property type="component" value="Unassembled WGS sequence"/>
</dbReference>
<dbReference type="InterPro" id="IPR053219">
    <property type="entry name" value="GPCR_Dmsr-1"/>
</dbReference>
<dbReference type="AlphaFoldDB" id="A0A482X2C2"/>
<comment type="caution">
    <text evidence="3">The sequence shown here is derived from an EMBL/GenBank/DDBJ whole genome shotgun (WGS) entry which is preliminary data.</text>
</comment>
<feature type="transmembrane region" description="Helical" evidence="2">
    <location>
        <begin position="73"/>
        <end position="96"/>
    </location>
</feature>
<dbReference type="SUPFAM" id="SSF81321">
    <property type="entry name" value="Family A G protein-coupled receptor-like"/>
    <property type="match status" value="1"/>
</dbReference>
<dbReference type="GO" id="GO:0005886">
    <property type="term" value="C:plasma membrane"/>
    <property type="evidence" value="ECO:0007669"/>
    <property type="project" value="TreeGrafter"/>
</dbReference>
<evidence type="ECO:0000313" key="3">
    <source>
        <dbReference type="EMBL" id="RZF39736.1"/>
    </source>
</evidence>
<dbReference type="InParanoid" id="A0A482X2C2"/>
<feature type="region of interest" description="Disordered" evidence="1">
    <location>
        <begin position="120"/>
        <end position="139"/>
    </location>
</feature>
<keyword evidence="2" id="KW-1133">Transmembrane helix</keyword>
<keyword evidence="4" id="KW-1185">Reference proteome</keyword>
<keyword evidence="2" id="KW-0472">Membrane</keyword>
<dbReference type="SMR" id="A0A482X2C2"/>
<evidence type="ECO:0000256" key="1">
    <source>
        <dbReference type="SAM" id="MobiDB-lite"/>
    </source>
</evidence>
<dbReference type="PANTHER" id="PTHR46273:SF4">
    <property type="entry name" value="AT19640P"/>
    <property type="match status" value="1"/>
</dbReference>
<dbReference type="EMBL" id="QKKF02019618">
    <property type="protein sequence ID" value="RZF39736.1"/>
    <property type="molecule type" value="Genomic_DNA"/>
</dbReference>
<reference evidence="3 4" key="1">
    <citation type="journal article" date="2017" name="Gigascience">
        <title>Genome sequence of the small brown planthopper, Laodelphax striatellus.</title>
        <authorList>
            <person name="Zhu J."/>
            <person name="Jiang F."/>
            <person name="Wang X."/>
            <person name="Yang P."/>
            <person name="Bao Y."/>
            <person name="Zhao W."/>
            <person name="Wang W."/>
            <person name="Lu H."/>
            <person name="Wang Q."/>
            <person name="Cui N."/>
            <person name="Li J."/>
            <person name="Chen X."/>
            <person name="Luo L."/>
            <person name="Yu J."/>
            <person name="Kang L."/>
            <person name="Cui F."/>
        </authorList>
    </citation>
    <scope>NUCLEOTIDE SEQUENCE [LARGE SCALE GENOMIC DNA]</scope>
    <source>
        <strain evidence="3">Lst14</strain>
    </source>
</reference>
<accession>A0A482X2C2</accession>
<sequence length="139" mass="15711">YPQQSHILCTEQRCHQALSAAFLLPLLICAPSYLNFSIRSTKVLEKSGVVVLYHIDLSQVAKEDDGLLYIVNLWVYAVLIKLFPCLLLTVISYWLINVLYRVNRKKQELKGNTFNMTGTGAEASGAKPKLDRAGKRIDR</sequence>
<dbReference type="PANTHER" id="PTHR46273">
    <property type="entry name" value="MYOSUPPRESSIN RECEPTOR 1, ISOFORM B-RELATED"/>
    <property type="match status" value="1"/>
</dbReference>
<evidence type="ECO:0000256" key="2">
    <source>
        <dbReference type="SAM" id="Phobius"/>
    </source>
</evidence>
<name>A0A482X2C2_LAOST</name>
<evidence type="ECO:0000313" key="4">
    <source>
        <dbReference type="Proteomes" id="UP000291343"/>
    </source>
</evidence>
<evidence type="ECO:0008006" key="5">
    <source>
        <dbReference type="Google" id="ProtNLM"/>
    </source>
</evidence>
<dbReference type="Gene3D" id="1.20.1070.10">
    <property type="entry name" value="Rhodopsin 7-helix transmembrane proteins"/>
    <property type="match status" value="1"/>
</dbReference>
<keyword evidence="2" id="KW-0812">Transmembrane</keyword>